<evidence type="ECO:0000313" key="1">
    <source>
        <dbReference type="EMBL" id="QJA92150.1"/>
    </source>
</evidence>
<protein>
    <submittedName>
        <fullName evidence="1">Uncharacterized protein</fullName>
    </submittedName>
</protein>
<gene>
    <name evidence="1" type="ORF">MM415B04837_0004</name>
</gene>
<sequence length="90" mass="10010">MGVGILCDKHDEHACFVCNTTEWAFGPVFDEREGLSASEVAEKFLEWLPLDPREYADNVLEKGYGDFLAALPGIVKAELEQGDDDDETDD</sequence>
<dbReference type="AlphaFoldDB" id="A0A6M3LBQ7"/>
<reference evidence="1" key="1">
    <citation type="submission" date="2020-03" db="EMBL/GenBank/DDBJ databases">
        <title>The deep terrestrial virosphere.</title>
        <authorList>
            <person name="Holmfeldt K."/>
            <person name="Nilsson E."/>
            <person name="Simone D."/>
            <person name="Lopez-Fernandez M."/>
            <person name="Wu X."/>
            <person name="de Brujin I."/>
            <person name="Lundin D."/>
            <person name="Andersson A."/>
            <person name="Bertilsson S."/>
            <person name="Dopson M."/>
        </authorList>
    </citation>
    <scope>NUCLEOTIDE SEQUENCE</scope>
    <source>
        <strain evidence="1">MM415B04837</strain>
    </source>
</reference>
<proteinExistence type="predicted"/>
<dbReference type="EMBL" id="MT143042">
    <property type="protein sequence ID" value="QJA92150.1"/>
    <property type="molecule type" value="Genomic_DNA"/>
</dbReference>
<organism evidence="1">
    <name type="scientific">viral metagenome</name>
    <dbReference type="NCBI Taxonomy" id="1070528"/>
    <lineage>
        <taxon>unclassified sequences</taxon>
        <taxon>metagenomes</taxon>
        <taxon>organismal metagenomes</taxon>
    </lineage>
</organism>
<accession>A0A6M3LBQ7</accession>
<name>A0A6M3LBQ7_9ZZZZ</name>